<keyword evidence="7" id="KW-0032">Aminotransferase</keyword>
<dbReference type="Proteomes" id="UP000461010">
    <property type="component" value="Unassembled WGS sequence"/>
</dbReference>
<dbReference type="Pfam" id="PF00392">
    <property type="entry name" value="GntR"/>
    <property type="match status" value="1"/>
</dbReference>
<keyword evidence="2" id="KW-0663">Pyridoxal phosphate</keyword>
<dbReference type="Pfam" id="PF00155">
    <property type="entry name" value="Aminotran_1_2"/>
    <property type="match status" value="1"/>
</dbReference>
<dbReference type="Gene3D" id="1.10.10.10">
    <property type="entry name" value="Winged helix-like DNA-binding domain superfamily/Winged helix DNA-binding domain"/>
    <property type="match status" value="1"/>
</dbReference>
<dbReference type="CDD" id="cd07377">
    <property type="entry name" value="WHTH_GntR"/>
    <property type="match status" value="1"/>
</dbReference>
<keyword evidence="4" id="KW-0238">DNA-binding</keyword>
<dbReference type="EMBL" id="WFKJ01000020">
    <property type="protein sequence ID" value="KAB7890980.1"/>
    <property type="molecule type" value="Genomic_DNA"/>
</dbReference>
<dbReference type="InterPro" id="IPR051446">
    <property type="entry name" value="HTH_trans_reg/aminotransferase"/>
</dbReference>
<dbReference type="InterPro" id="IPR004839">
    <property type="entry name" value="Aminotransferase_I/II_large"/>
</dbReference>
<dbReference type="GO" id="GO:0003700">
    <property type="term" value="F:DNA-binding transcription factor activity"/>
    <property type="evidence" value="ECO:0007669"/>
    <property type="project" value="InterPro"/>
</dbReference>
<keyword evidence="7" id="KW-0808">Transferase</keyword>
<dbReference type="EMBL" id="WFKK01000074">
    <property type="protein sequence ID" value="KAB7884747.1"/>
    <property type="molecule type" value="Genomic_DNA"/>
</dbReference>
<feature type="domain" description="HTH gntR-type" evidence="6">
    <location>
        <begin position="10"/>
        <end position="77"/>
    </location>
</feature>
<dbReference type="RefSeq" id="WP_152189984.1">
    <property type="nucleotide sequence ID" value="NZ_WFKI01000001.1"/>
</dbReference>
<organism evidence="7 10">
    <name type="scientific">Poseidonibacter ostreae</name>
    <dbReference type="NCBI Taxonomy" id="2654171"/>
    <lineage>
        <taxon>Bacteria</taxon>
        <taxon>Pseudomonadati</taxon>
        <taxon>Campylobacterota</taxon>
        <taxon>Epsilonproteobacteria</taxon>
        <taxon>Campylobacterales</taxon>
        <taxon>Arcobacteraceae</taxon>
        <taxon>Poseidonibacter</taxon>
    </lineage>
</organism>
<dbReference type="InterPro" id="IPR015421">
    <property type="entry name" value="PyrdxlP-dep_Trfase_major"/>
</dbReference>
<comment type="similarity">
    <text evidence="1">In the C-terminal section; belongs to the class-I pyridoxal-phosphate-dependent aminotransferase family.</text>
</comment>
<reference evidence="9 10" key="1">
    <citation type="submission" date="2019-10" db="EMBL/GenBank/DDBJ databases">
        <title>Poseidonibacter ostreae sp. nov., isolated from the gut of the Ostrea denselamellosa.</title>
        <authorList>
            <person name="Choi A."/>
        </authorList>
    </citation>
    <scope>NUCLEOTIDE SEQUENCE [LARGE SCALE GENOMIC DNA]</scope>
    <source>
        <strain evidence="7 10">SJOD-M-33</strain>
        <strain evidence="8 9">SJOD-M-5</strain>
    </source>
</reference>
<gene>
    <name evidence="8" type="ORF">GBG18_07900</name>
    <name evidence="7" type="ORF">GBG19_15320</name>
</gene>
<proteinExistence type="inferred from homology"/>
<dbReference type="InterPro" id="IPR015424">
    <property type="entry name" value="PyrdxlP-dep_Trfase"/>
</dbReference>
<dbReference type="SUPFAM" id="SSF46785">
    <property type="entry name" value="Winged helix' DNA-binding domain"/>
    <property type="match status" value="1"/>
</dbReference>
<dbReference type="CDD" id="cd00609">
    <property type="entry name" value="AAT_like"/>
    <property type="match status" value="1"/>
</dbReference>
<evidence type="ECO:0000313" key="7">
    <source>
        <dbReference type="EMBL" id="KAB7884747.1"/>
    </source>
</evidence>
<dbReference type="SMART" id="SM00345">
    <property type="entry name" value="HTH_GNTR"/>
    <property type="match status" value="1"/>
</dbReference>
<evidence type="ECO:0000256" key="3">
    <source>
        <dbReference type="ARBA" id="ARBA00023015"/>
    </source>
</evidence>
<keyword evidence="3" id="KW-0805">Transcription regulation</keyword>
<dbReference type="Gene3D" id="3.40.640.10">
    <property type="entry name" value="Type I PLP-dependent aspartate aminotransferase-like (Major domain)"/>
    <property type="match status" value="1"/>
</dbReference>
<dbReference type="PANTHER" id="PTHR46577:SF1">
    <property type="entry name" value="HTH-TYPE TRANSCRIPTIONAL REGULATORY PROTEIN GABR"/>
    <property type="match status" value="1"/>
</dbReference>
<dbReference type="Proteomes" id="UP000472839">
    <property type="component" value="Unassembled WGS sequence"/>
</dbReference>
<protein>
    <submittedName>
        <fullName evidence="7">Aminotransferase class I/II-fold pyridoxal phosphate-dependent enzyme</fullName>
    </submittedName>
</protein>
<dbReference type="InterPro" id="IPR036388">
    <property type="entry name" value="WH-like_DNA-bd_sf"/>
</dbReference>
<name>A0A6L4WN82_9BACT</name>
<dbReference type="GO" id="GO:0030170">
    <property type="term" value="F:pyridoxal phosphate binding"/>
    <property type="evidence" value="ECO:0007669"/>
    <property type="project" value="InterPro"/>
</dbReference>
<comment type="caution">
    <text evidence="7">The sequence shown here is derived from an EMBL/GenBank/DDBJ whole genome shotgun (WGS) entry which is preliminary data.</text>
</comment>
<keyword evidence="9" id="KW-1185">Reference proteome</keyword>
<evidence type="ECO:0000256" key="1">
    <source>
        <dbReference type="ARBA" id="ARBA00005384"/>
    </source>
</evidence>
<evidence type="ECO:0000313" key="9">
    <source>
        <dbReference type="Proteomes" id="UP000461010"/>
    </source>
</evidence>
<evidence type="ECO:0000259" key="6">
    <source>
        <dbReference type="PROSITE" id="PS50949"/>
    </source>
</evidence>
<dbReference type="GO" id="GO:0003677">
    <property type="term" value="F:DNA binding"/>
    <property type="evidence" value="ECO:0007669"/>
    <property type="project" value="UniProtKB-KW"/>
</dbReference>
<evidence type="ECO:0000256" key="2">
    <source>
        <dbReference type="ARBA" id="ARBA00022898"/>
    </source>
</evidence>
<evidence type="ECO:0000256" key="4">
    <source>
        <dbReference type="ARBA" id="ARBA00023125"/>
    </source>
</evidence>
<evidence type="ECO:0000256" key="5">
    <source>
        <dbReference type="ARBA" id="ARBA00023163"/>
    </source>
</evidence>
<dbReference type="GO" id="GO:0008483">
    <property type="term" value="F:transaminase activity"/>
    <property type="evidence" value="ECO:0007669"/>
    <property type="project" value="UniProtKB-KW"/>
</dbReference>
<dbReference type="AlphaFoldDB" id="A0A6L4WN82"/>
<dbReference type="PANTHER" id="PTHR46577">
    <property type="entry name" value="HTH-TYPE TRANSCRIPTIONAL REGULATORY PROTEIN GABR"/>
    <property type="match status" value="1"/>
</dbReference>
<accession>A0A6L4WN82</accession>
<evidence type="ECO:0000313" key="8">
    <source>
        <dbReference type="EMBL" id="KAB7890980.1"/>
    </source>
</evidence>
<evidence type="ECO:0000313" key="10">
    <source>
        <dbReference type="Proteomes" id="UP000472839"/>
    </source>
</evidence>
<dbReference type="PROSITE" id="PS50949">
    <property type="entry name" value="HTH_GNTR"/>
    <property type="match status" value="1"/>
</dbReference>
<sequence length="464" mass="53469">MYHIEQNTKIALRIQLFEAIKQDIIDNYKIDERLPSIRKMMTMYNLSKNTVESAYSQLVAEGYIDSIPKSGYVVIENNFTNFNNTYIEIQKNKKTEEFLYDFFPARLQKENFPIKIWKRLSSKVTNSSLDLGEYPNKQGEVDLRIQIAKYLNTSRAVKCSANQIIIGNGFISSISLLALILNKEHDTLAIEEPGYHVARKVYENHKYKIEKIDINNNGIDIKKLEESKAKLVYITPSHQYPTGVAIPISNRLKLLDWANKKDGIIIEDDYASELNYVNRPIPSLQGLDTNNRVVYVGTFSKALSPALRVSYMVLPTNILKIYQEMYSYYDSGVSLLTQKTLHSFMKEGYWDKHLRKILTLNKKKHNLLKSLLESKLNNSMNIVSQGGGLAILIQPKTDFDYEKLETLAIKEKIKVYFAKPRCGGKYQAVMMGFGGIKEEELEDAINIFSKIWFKCLKEKKEKLS</sequence>
<dbReference type="InterPro" id="IPR036390">
    <property type="entry name" value="WH_DNA-bd_sf"/>
</dbReference>
<keyword evidence="5" id="KW-0804">Transcription</keyword>
<dbReference type="InterPro" id="IPR000524">
    <property type="entry name" value="Tscrpt_reg_HTH_GntR"/>
</dbReference>
<dbReference type="SUPFAM" id="SSF53383">
    <property type="entry name" value="PLP-dependent transferases"/>
    <property type="match status" value="1"/>
</dbReference>